<dbReference type="FunCoup" id="C5DDB9">
    <property type="interactions" value="189"/>
</dbReference>
<dbReference type="OMA" id="KDVCGPT"/>
<keyword evidence="3" id="KW-1185">Reference proteome</keyword>
<dbReference type="InterPro" id="IPR004821">
    <property type="entry name" value="Cyt_trans-like"/>
</dbReference>
<dbReference type="GO" id="GO:0015937">
    <property type="term" value="P:coenzyme A biosynthetic process"/>
    <property type="evidence" value="ECO:0007669"/>
    <property type="project" value="TreeGrafter"/>
</dbReference>
<dbReference type="InParanoid" id="C5DDB9"/>
<dbReference type="HOGENOM" id="CLU_035272_0_1_1"/>
<dbReference type="FunFam" id="3.40.50.620:FF:000089">
    <property type="entry name" value="Bifunctional coenzyme A synthase"/>
    <property type="match status" value="1"/>
</dbReference>
<dbReference type="KEGG" id="lth:KLTH0B09922g"/>
<dbReference type="NCBIfam" id="NF001985">
    <property type="entry name" value="PRK00777.1"/>
    <property type="match status" value="1"/>
</dbReference>
<accession>C5DDB9</accession>
<proteinExistence type="predicted"/>
<dbReference type="Pfam" id="PF01467">
    <property type="entry name" value="CTP_transf_like"/>
    <property type="match status" value="1"/>
</dbReference>
<dbReference type="OrthoDB" id="330671at2759"/>
<dbReference type="GO" id="GO:0004140">
    <property type="term" value="F:dephospho-CoA kinase activity"/>
    <property type="evidence" value="ECO:0007669"/>
    <property type="project" value="TreeGrafter"/>
</dbReference>
<evidence type="ECO:0000313" key="2">
    <source>
        <dbReference type="EMBL" id="CAR21780.1"/>
    </source>
</evidence>
<feature type="domain" description="Cytidyltransferase-like" evidence="1">
    <location>
        <begin position="139"/>
        <end position="281"/>
    </location>
</feature>
<gene>
    <name evidence="2" type="ordered locus">KLTH0B09922g</name>
</gene>
<protein>
    <submittedName>
        <fullName evidence="2">KLTH0B09922p</fullName>
    </submittedName>
</protein>
<dbReference type="AlphaFoldDB" id="C5DDB9"/>
<name>C5DDB9_LACTC</name>
<dbReference type="STRING" id="559295.C5DDB9"/>
<dbReference type="RefSeq" id="XP_002552218.1">
    <property type="nucleotide sequence ID" value="XM_002552172.1"/>
</dbReference>
<dbReference type="eggNOG" id="KOG3351">
    <property type="taxonomic scope" value="Eukaryota"/>
</dbReference>
<sequence>MPAVAITLSSYKETDQNLLDGVLEDILPLLVKEGSSLDIIIVEKIHSVDYLDYVLGKLYSGTRETLLAEDLYDTPINVLFNQDLSSYVDKKWDLLITDKNEVVQLPHKELRKVRLLKEVNEHERQDSSKDDPLYMVSALGGTFDHLHDGHKILLSAAAFLTVSRLIIGVTDQELLQKKQFREQLEPYETRSGNVRSFLSRIKPSLKVEIVALRDVCGPTGAVPEIESLIVSRETVSGGQIVNNARRSKGLKELKVHVVNVLGGKEEDGWKEKISSTELRRRCSLK</sequence>
<dbReference type="SUPFAM" id="SSF52374">
    <property type="entry name" value="Nucleotidylyl transferase"/>
    <property type="match status" value="1"/>
</dbReference>
<evidence type="ECO:0000313" key="3">
    <source>
        <dbReference type="Proteomes" id="UP000002036"/>
    </source>
</evidence>
<dbReference type="InterPro" id="IPR014729">
    <property type="entry name" value="Rossmann-like_a/b/a_fold"/>
</dbReference>
<evidence type="ECO:0000259" key="1">
    <source>
        <dbReference type="Pfam" id="PF01467"/>
    </source>
</evidence>
<dbReference type="Gene3D" id="3.40.50.620">
    <property type="entry name" value="HUPs"/>
    <property type="match status" value="1"/>
</dbReference>
<dbReference type="Proteomes" id="UP000002036">
    <property type="component" value="Chromosome B"/>
</dbReference>
<dbReference type="PANTHER" id="PTHR10695:SF46">
    <property type="entry name" value="BIFUNCTIONAL COENZYME A SYNTHASE-RELATED"/>
    <property type="match status" value="1"/>
</dbReference>
<reference evidence="2 3" key="1">
    <citation type="journal article" date="2009" name="Genome Res.">
        <title>Comparative genomics of protoploid Saccharomycetaceae.</title>
        <authorList>
            <consortium name="The Genolevures Consortium"/>
            <person name="Souciet J.-L."/>
            <person name="Dujon B."/>
            <person name="Gaillardin C."/>
            <person name="Johnston M."/>
            <person name="Baret P.V."/>
            <person name="Cliften P."/>
            <person name="Sherman D.J."/>
            <person name="Weissenbach J."/>
            <person name="Westhof E."/>
            <person name="Wincker P."/>
            <person name="Jubin C."/>
            <person name="Poulain J."/>
            <person name="Barbe V."/>
            <person name="Segurens B."/>
            <person name="Artiguenave F."/>
            <person name="Anthouard V."/>
            <person name="Vacherie B."/>
            <person name="Val M.-E."/>
            <person name="Fulton R.S."/>
            <person name="Minx P."/>
            <person name="Wilson R."/>
            <person name="Durrens P."/>
            <person name="Jean G."/>
            <person name="Marck C."/>
            <person name="Martin T."/>
            <person name="Nikolski M."/>
            <person name="Rolland T."/>
            <person name="Seret M.-L."/>
            <person name="Casaregola S."/>
            <person name="Despons L."/>
            <person name="Fairhead C."/>
            <person name="Fischer G."/>
            <person name="Lafontaine I."/>
            <person name="Leh V."/>
            <person name="Lemaire M."/>
            <person name="de Montigny J."/>
            <person name="Neuveglise C."/>
            <person name="Thierry A."/>
            <person name="Blanc-Lenfle I."/>
            <person name="Bleykasten C."/>
            <person name="Diffels J."/>
            <person name="Fritsch E."/>
            <person name="Frangeul L."/>
            <person name="Goeffon A."/>
            <person name="Jauniaux N."/>
            <person name="Kachouri-Lafond R."/>
            <person name="Payen C."/>
            <person name="Potier S."/>
            <person name="Pribylova L."/>
            <person name="Ozanne C."/>
            <person name="Richard G.-F."/>
            <person name="Sacerdot C."/>
            <person name="Straub M.-L."/>
            <person name="Talla E."/>
        </authorList>
    </citation>
    <scope>NUCLEOTIDE SEQUENCE [LARGE SCALE GENOMIC DNA]</scope>
    <source>
        <strain evidence="3">ATCC 56472 / CBS 6340 / NRRL Y-8284</strain>
    </source>
</reference>
<dbReference type="GeneID" id="8291062"/>
<organism evidence="2 3">
    <name type="scientific">Lachancea thermotolerans (strain ATCC 56472 / CBS 6340 / NRRL Y-8284)</name>
    <name type="common">Yeast</name>
    <name type="synonym">Kluyveromyces thermotolerans</name>
    <dbReference type="NCBI Taxonomy" id="559295"/>
    <lineage>
        <taxon>Eukaryota</taxon>
        <taxon>Fungi</taxon>
        <taxon>Dikarya</taxon>
        <taxon>Ascomycota</taxon>
        <taxon>Saccharomycotina</taxon>
        <taxon>Saccharomycetes</taxon>
        <taxon>Saccharomycetales</taxon>
        <taxon>Saccharomycetaceae</taxon>
        <taxon>Lachancea</taxon>
    </lineage>
</organism>
<dbReference type="CDD" id="cd02164">
    <property type="entry name" value="PPAT_CoAS"/>
    <property type="match status" value="1"/>
</dbReference>
<dbReference type="PANTHER" id="PTHR10695">
    <property type="entry name" value="DEPHOSPHO-COA KINASE-RELATED"/>
    <property type="match status" value="1"/>
</dbReference>
<dbReference type="EMBL" id="CU928166">
    <property type="protein sequence ID" value="CAR21780.1"/>
    <property type="molecule type" value="Genomic_DNA"/>
</dbReference>